<dbReference type="InterPro" id="IPR005358">
    <property type="entry name" value="Puta_zinc/iron-chelating_dom"/>
</dbReference>
<dbReference type="RefSeq" id="WP_073324219.1">
    <property type="nucleotide sequence ID" value="NZ_FQWD01000005.1"/>
</dbReference>
<gene>
    <name evidence="1" type="ORF">SAMN05216361_3256</name>
</gene>
<keyword evidence="2" id="KW-1185">Reference proteome</keyword>
<evidence type="ECO:0000313" key="2">
    <source>
        <dbReference type="Proteomes" id="UP000184520"/>
    </source>
</evidence>
<name>A0A1M5NJ70_9ALTE</name>
<accession>A0A1M5NJ70</accession>
<organism evidence="1 2">
    <name type="scientific">Marisediminitalea aggregata</name>
    <dbReference type="NCBI Taxonomy" id="634436"/>
    <lineage>
        <taxon>Bacteria</taxon>
        <taxon>Pseudomonadati</taxon>
        <taxon>Pseudomonadota</taxon>
        <taxon>Gammaproteobacteria</taxon>
        <taxon>Alteromonadales</taxon>
        <taxon>Alteromonadaceae</taxon>
        <taxon>Marisediminitalea</taxon>
    </lineage>
</organism>
<dbReference type="AlphaFoldDB" id="A0A1M5NJ70"/>
<evidence type="ECO:0008006" key="3">
    <source>
        <dbReference type="Google" id="ProtNLM"/>
    </source>
</evidence>
<dbReference type="EMBL" id="FQWD01000005">
    <property type="protein sequence ID" value="SHG89570.1"/>
    <property type="molecule type" value="Genomic_DNA"/>
</dbReference>
<protein>
    <recommendedName>
        <fullName evidence="3">Zinc-or iron-chelating domain-containing protein</fullName>
    </recommendedName>
</protein>
<dbReference type="OrthoDB" id="71604at2"/>
<proteinExistence type="predicted"/>
<evidence type="ECO:0000313" key="1">
    <source>
        <dbReference type="EMBL" id="SHG89570.1"/>
    </source>
</evidence>
<dbReference type="Proteomes" id="UP000184520">
    <property type="component" value="Unassembled WGS sequence"/>
</dbReference>
<dbReference type="Pfam" id="PF03692">
    <property type="entry name" value="CxxCxxCC"/>
    <property type="match status" value="1"/>
</dbReference>
<sequence length="108" mass="11610">MLSCVNCGACCASFRVSFYWSEADPFTGGTVPTELTEKISPTRVAMKGTNRPQPRCDALQGDIGQQVACGIYAQRSSTCREFEAGSAQCLKARFKHGITTDQIPIVAA</sequence>
<dbReference type="STRING" id="634436.SAMN05216361_3256"/>
<reference evidence="2" key="1">
    <citation type="submission" date="2016-11" db="EMBL/GenBank/DDBJ databases">
        <authorList>
            <person name="Varghese N."/>
            <person name="Submissions S."/>
        </authorList>
    </citation>
    <scope>NUCLEOTIDE SEQUENCE [LARGE SCALE GENOMIC DNA]</scope>
    <source>
        <strain evidence="2">CGMCC 1.8995</strain>
    </source>
</reference>